<dbReference type="Proteomes" id="UP000177942">
    <property type="component" value="Unassembled WGS sequence"/>
</dbReference>
<sequence>MKFRGKNLNWLWAVVLGILIFLGGSYFIFRPKVIPPEFIEARIRGAEIAQKIVGLSSVSLETLDQIARHDREGNSPEALILISNQLIQNRTTRDEAIALSTELEKMAGNLLDIKPARAQRLATEAVSYEVALVSRLIGYNYFLTRLFEILESKFNGELADADGQVDTLINQINGERQTINNLNSKFNGAMAEFDRVFLK</sequence>
<evidence type="ECO:0000313" key="2">
    <source>
        <dbReference type="EMBL" id="OGY65388.1"/>
    </source>
</evidence>
<keyword evidence="1" id="KW-0472">Membrane</keyword>
<reference evidence="2 3" key="1">
    <citation type="journal article" date="2016" name="Nat. Commun.">
        <title>Thousands of microbial genomes shed light on interconnected biogeochemical processes in an aquifer system.</title>
        <authorList>
            <person name="Anantharaman K."/>
            <person name="Brown C.T."/>
            <person name="Hug L.A."/>
            <person name="Sharon I."/>
            <person name="Castelle C.J."/>
            <person name="Probst A.J."/>
            <person name="Thomas B.C."/>
            <person name="Singh A."/>
            <person name="Wilkins M.J."/>
            <person name="Karaoz U."/>
            <person name="Brodie E.L."/>
            <person name="Williams K.H."/>
            <person name="Hubbard S.S."/>
            <person name="Banfield J.F."/>
        </authorList>
    </citation>
    <scope>NUCLEOTIDE SEQUENCE [LARGE SCALE GENOMIC DNA]</scope>
</reference>
<name>A0A1G1ZL69_9BACT</name>
<gene>
    <name evidence="2" type="ORF">A3A16_02995</name>
</gene>
<proteinExistence type="predicted"/>
<dbReference type="STRING" id="1798407.A3A16_02995"/>
<evidence type="ECO:0008006" key="4">
    <source>
        <dbReference type="Google" id="ProtNLM"/>
    </source>
</evidence>
<accession>A0A1G1ZL69</accession>
<evidence type="ECO:0000313" key="3">
    <source>
        <dbReference type="Proteomes" id="UP000177942"/>
    </source>
</evidence>
<organism evidence="2 3">
    <name type="scientific">Candidatus Harrisonbacteria bacterium RIFCSPLOWO2_01_FULL_44_18</name>
    <dbReference type="NCBI Taxonomy" id="1798407"/>
    <lineage>
        <taxon>Bacteria</taxon>
        <taxon>Candidatus Harrisoniibacteriota</taxon>
    </lineage>
</organism>
<keyword evidence="1" id="KW-1133">Transmembrane helix</keyword>
<dbReference type="EMBL" id="MHJJ01000011">
    <property type="protein sequence ID" value="OGY65388.1"/>
    <property type="molecule type" value="Genomic_DNA"/>
</dbReference>
<keyword evidence="1" id="KW-0812">Transmembrane</keyword>
<comment type="caution">
    <text evidence="2">The sequence shown here is derived from an EMBL/GenBank/DDBJ whole genome shotgun (WGS) entry which is preliminary data.</text>
</comment>
<feature type="transmembrane region" description="Helical" evidence="1">
    <location>
        <begin position="7"/>
        <end position="29"/>
    </location>
</feature>
<evidence type="ECO:0000256" key="1">
    <source>
        <dbReference type="SAM" id="Phobius"/>
    </source>
</evidence>
<dbReference type="AlphaFoldDB" id="A0A1G1ZL69"/>
<protein>
    <recommendedName>
        <fullName evidence="4">DUF5667 domain-containing protein</fullName>
    </recommendedName>
</protein>